<accession>A0A559KIN6</accession>
<sequence>MKGTVNPRAGLGGISKQNNWTGGAKSFQRKFNVGVLRAYMLFGKIGRTRREYKFMAHMRLVG</sequence>
<organism evidence="2 3">
    <name type="scientific">Paenibacillus cremeus</name>
    <dbReference type="NCBI Taxonomy" id="2163881"/>
    <lineage>
        <taxon>Bacteria</taxon>
        <taxon>Bacillati</taxon>
        <taxon>Bacillota</taxon>
        <taxon>Bacilli</taxon>
        <taxon>Bacillales</taxon>
        <taxon>Paenibacillaceae</taxon>
        <taxon>Paenibacillus</taxon>
    </lineage>
</organism>
<gene>
    <name evidence="2" type="ORF">FPZ49_01180</name>
</gene>
<evidence type="ECO:0000256" key="1">
    <source>
        <dbReference type="SAM" id="MobiDB-lite"/>
    </source>
</evidence>
<dbReference type="AlphaFoldDB" id="A0A559KIN6"/>
<proteinExistence type="predicted"/>
<dbReference type="Proteomes" id="UP000317036">
    <property type="component" value="Unassembled WGS sequence"/>
</dbReference>
<feature type="region of interest" description="Disordered" evidence="1">
    <location>
        <begin position="1"/>
        <end position="22"/>
    </location>
</feature>
<comment type="caution">
    <text evidence="2">The sequence shown here is derived from an EMBL/GenBank/DDBJ whole genome shotgun (WGS) entry which is preliminary data.</text>
</comment>
<evidence type="ECO:0000313" key="2">
    <source>
        <dbReference type="EMBL" id="TVY11928.1"/>
    </source>
</evidence>
<keyword evidence="3" id="KW-1185">Reference proteome</keyword>
<reference evidence="2 3" key="1">
    <citation type="submission" date="2019-07" db="EMBL/GenBank/DDBJ databases">
        <authorList>
            <person name="Kim J."/>
        </authorList>
    </citation>
    <scope>NUCLEOTIDE SEQUENCE [LARGE SCALE GENOMIC DNA]</scope>
    <source>
        <strain evidence="2 3">JC52</strain>
    </source>
</reference>
<protein>
    <submittedName>
        <fullName evidence="2">Uncharacterized protein</fullName>
    </submittedName>
</protein>
<dbReference type="RefSeq" id="WP_144842512.1">
    <property type="nucleotide sequence ID" value="NZ_VNJI01000001.1"/>
</dbReference>
<name>A0A559KIN6_9BACL</name>
<evidence type="ECO:0000313" key="3">
    <source>
        <dbReference type="Proteomes" id="UP000317036"/>
    </source>
</evidence>
<dbReference type="EMBL" id="VNJI01000001">
    <property type="protein sequence ID" value="TVY11928.1"/>
    <property type="molecule type" value="Genomic_DNA"/>
</dbReference>